<dbReference type="InterPro" id="IPR016160">
    <property type="entry name" value="Ald_DH_CS_CYS"/>
</dbReference>
<dbReference type="FunFam" id="3.40.605.10:FF:000007">
    <property type="entry name" value="NAD/NADP-dependent betaine aldehyde dehydrogenase"/>
    <property type="match status" value="1"/>
</dbReference>
<reference evidence="6 7" key="1">
    <citation type="journal article" date="2013" name="Genome Announc.">
        <title>Draft Genome Sequence of Rhodococcus ruber Strain BKS 20-38.</title>
        <authorList>
            <person name="Bala M."/>
            <person name="Kumar S."/>
            <person name="Raghava G.P."/>
            <person name="Mayilraj S."/>
        </authorList>
    </citation>
    <scope>NUCLEOTIDE SEQUENCE [LARGE SCALE GENOMIC DNA]</scope>
    <source>
        <strain evidence="6 7">BKS 20-38</strain>
    </source>
</reference>
<dbReference type="InterPro" id="IPR016163">
    <property type="entry name" value="Ald_DH_C"/>
</dbReference>
<dbReference type="Gene3D" id="3.40.605.10">
    <property type="entry name" value="Aldehyde Dehydrogenase, Chain A, domain 1"/>
    <property type="match status" value="1"/>
</dbReference>
<keyword evidence="2 4" id="KW-0560">Oxidoreductase</keyword>
<dbReference type="PATRIC" id="fig|1278076.4.peg.5233"/>
<dbReference type="PROSITE" id="PS00070">
    <property type="entry name" value="ALDEHYDE_DEHYDR_CYS"/>
    <property type="match status" value="1"/>
</dbReference>
<evidence type="ECO:0000256" key="3">
    <source>
        <dbReference type="PROSITE-ProRule" id="PRU10007"/>
    </source>
</evidence>
<dbReference type="InterPro" id="IPR044086">
    <property type="entry name" value="LUC3-like"/>
</dbReference>
<keyword evidence="7" id="KW-1185">Reference proteome</keyword>
<proteinExistence type="inferred from homology"/>
<dbReference type="CDD" id="cd07106">
    <property type="entry name" value="ALDH_AldA-AAD23400"/>
    <property type="match status" value="1"/>
</dbReference>
<dbReference type="InterPro" id="IPR015590">
    <property type="entry name" value="Aldehyde_DH_dom"/>
</dbReference>
<dbReference type="EMBL" id="AOEX01000101">
    <property type="protein sequence ID" value="EME51527.1"/>
    <property type="molecule type" value="Genomic_DNA"/>
</dbReference>
<dbReference type="GO" id="GO:0016620">
    <property type="term" value="F:oxidoreductase activity, acting on the aldehyde or oxo group of donors, NAD or NADP as acceptor"/>
    <property type="evidence" value="ECO:0007669"/>
    <property type="project" value="InterPro"/>
</dbReference>
<dbReference type="Gene3D" id="3.40.309.10">
    <property type="entry name" value="Aldehyde Dehydrogenase, Chain A, domain 2"/>
    <property type="match status" value="1"/>
</dbReference>
<evidence type="ECO:0000313" key="6">
    <source>
        <dbReference type="EMBL" id="EME51527.1"/>
    </source>
</evidence>
<organism evidence="6 7">
    <name type="scientific">Rhodococcus ruber BKS 20-38</name>
    <dbReference type="NCBI Taxonomy" id="1278076"/>
    <lineage>
        <taxon>Bacteria</taxon>
        <taxon>Bacillati</taxon>
        <taxon>Actinomycetota</taxon>
        <taxon>Actinomycetes</taxon>
        <taxon>Mycobacteriales</taxon>
        <taxon>Nocardiaceae</taxon>
        <taxon>Rhodococcus</taxon>
    </lineage>
</organism>
<dbReference type="PANTHER" id="PTHR11699">
    <property type="entry name" value="ALDEHYDE DEHYDROGENASE-RELATED"/>
    <property type="match status" value="1"/>
</dbReference>
<evidence type="ECO:0000256" key="4">
    <source>
        <dbReference type="RuleBase" id="RU003345"/>
    </source>
</evidence>
<evidence type="ECO:0000313" key="7">
    <source>
        <dbReference type="Proteomes" id="UP000011731"/>
    </source>
</evidence>
<gene>
    <name evidence="6" type="ORF">G352_25527</name>
</gene>
<dbReference type="Pfam" id="PF00171">
    <property type="entry name" value="Aldedh"/>
    <property type="match status" value="1"/>
</dbReference>
<dbReference type="PROSITE" id="PS00687">
    <property type="entry name" value="ALDEHYDE_DEHYDR_GLU"/>
    <property type="match status" value="1"/>
</dbReference>
<name>M2Y9C6_9NOCA</name>
<dbReference type="InterPro" id="IPR016162">
    <property type="entry name" value="Ald_DH_N"/>
</dbReference>
<comment type="caution">
    <text evidence="6">The sequence shown here is derived from an EMBL/GenBank/DDBJ whole genome shotgun (WGS) entry which is preliminary data.</text>
</comment>
<comment type="similarity">
    <text evidence="1 4">Belongs to the aldehyde dehydrogenase family.</text>
</comment>
<evidence type="ECO:0000259" key="5">
    <source>
        <dbReference type="Pfam" id="PF00171"/>
    </source>
</evidence>
<evidence type="ECO:0000256" key="2">
    <source>
        <dbReference type="ARBA" id="ARBA00023002"/>
    </source>
</evidence>
<feature type="domain" description="Aldehyde dehydrogenase" evidence="5">
    <location>
        <begin position="34"/>
        <end position="479"/>
    </location>
</feature>
<sequence length="485" mass="51893">MTTSTLPAYLTSHESAASDEFLQLIDGQLVSGARAADIVDPATGQVFATAPVADADQVNAAVAAAARAYPAWRDLTMDERGAYLSRIADAIEAHAEFIARLVTREQGKPIAQSREDVDSALMWTRYFASWRPQRKVVRDDDEAFVEIVRRPLGVVAAIIPWNFPFFQCLYKLAPALLTGNTVVLKPAPTTPLDAMFLGKLLEPILPAGVVNIVGDDGQTGPLLTSHPDVAKVSFTGSTTTGKAVMSSAAGTVKRVTLELGGNDAAIVLPDADVQAAAAGIFSGAFANSGQVCINIKRVFVHSSLYDQFCDEFARLADSTVVGPGLDEHVQVGPVQNARQFEALRRVLDRAREEGEIIAGGSVEDSAGYFVRPTVVRHIADDSPVVREETFGPIRPVLTYDDLDEVITRANGTEYGLGASVWGRDLERAASVAARLEAGSTWVNQHIALSPDVPFGGRKQSGIGSEFGEEGLATYTDVQVINVRRS</sequence>
<feature type="active site" evidence="3">
    <location>
        <position position="258"/>
    </location>
</feature>
<dbReference type="Proteomes" id="UP000011731">
    <property type="component" value="Unassembled WGS sequence"/>
</dbReference>
<accession>M2Y9C6</accession>
<dbReference type="RefSeq" id="WP_003939163.1">
    <property type="nucleotide sequence ID" value="NZ_AOEX01000101.1"/>
</dbReference>
<dbReference type="FunFam" id="3.40.309.10:FF:000009">
    <property type="entry name" value="Aldehyde dehydrogenase A"/>
    <property type="match status" value="1"/>
</dbReference>
<dbReference type="InterPro" id="IPR016161">
    <property type="entry name" value="Ald_DH/histidinol_DH"/>
</dbReference>
<protein>
    <submittedName>
        <fullName evidence="6">Aldehyde dehydrogenase</fullName>
    </submittedName>
</protein>
<dbReference type="InterPro" id="IPR029510">
    <property type="entry name" value="Ald_DH_CS_GLU"/>
</dbReference>
<dbReference type="SUPFAM" id="SSF53720">
    <property type="entry name" value="ALDH-like"/>
    <property type="match status" value="1"/>
</dbReference>
<evidence type="ECO:0000256" key="1">
    <source>
        <dbReference type="ARBA" id="ARBA00009986"/>
    </source>
</evidence>
<dbReference type="AlphaFoldDB" id="M2Y9C6"/>